<sequence>RRSNFRDVHTHLTAKAPCVINNTCKRRYSYTCLVCSGGLNWIPHLSMLWGKDGDRAEVMVVDDWSAICEQLLGKVPNKFFDSQIEMKLLEEIFNYIDNSASAVEREQYTQAFILRWNNEVNHVGIVDELEDIWLLLDQRSEADFEFRQSIPTLSKDIEEHHKVDLWGRIDKD</sequence>
<reference evidence="1 2" key="1">
    <citation type="journal article" date="2019" name="Genome Biol. Evol.">
        <title>Insights into the evolution of the New World diploid cottons (Gossypium, subgenus Houzingenia) based on genome sequencing.</title>
        <authorList>
            <person name="Grover C.E."/>
            <person name="Arick M.A. 2nd"/>
            <person name="Thrash A."/>
            <person name="Conover J.L."/>
            <person name="Sanders W.S."/>
            <person name="Peterson D.G."/>
            <person name="Frelichowski J.E."/>
            <person name="Scheffler J.A."/>
            <person name="Scheffler B.E."/>
            <person name="Wendel J.F."/>
        </authorList>
    </citation>
    <scope>NUCLEOTIDE SEQUENCE [LARGE SCALE GENOMIC DNA]</scope>
    <source>
        <strain evidence="1">157</strain>
        <tissue evidence="1">Leaf</tissue>
    </source>
</reference>
<proteinExistence type="predicted"/>
<protein>
    <submittedName>
        <fullName evidence="1">Uncharacterized protein</fullName>
    </submittedName>
</protein>
<dbReference type="AlphaFoldDB" id="A0A7J8LDU7"/>
<dbReference type="Proteomes" id="UP000593572">
    <property type="component" value="Unassembled WGS sequence"/>
</dbReference>
<organism evidence="1 2">
    <name type="scientific">Gossypium lobatum</name>
    <dbReference type="NCBI Taxonomy" id="34289"/>
    <lineage>
        <taxon>Eukaryota</taxon>
        <taxon>Viridiplantae</taxon>
        <taxon>Streptophyta</taxon>
        <taxon>Embryophyta</taxon>
        <taxon>Tracheophyta</taxon>
        <taxon>Spermatophyta</taxon>
        <taxon>Magnoliopsida</taxon>
        <taxon>eudicotyledons</taxon>
        <taxon>Gunneridae</taxon>
        <taxon>Pentapetalae</taxon>
        <taxon>rosids</taxon>
        <taxon>malvids</taxon>
        <taxon>Malvales</taxon>
        <taxon>Malvaceae</taxon>
        <taxon>Malvoideae</taxon>
        <taxon>Gossypium</taxon>
    </lineage>
</organism>
<dbReference type="EMBL" id="JABEZX010000002">
    <property type="protein sequence ID" value="MBA0550610.1"/>
    <property type="molecule type" value="Genomic_DNA"/>
</dbReference>
<evidence type="ECO:0000313" key="1">
    <source>
        <dbReference type="EMBL" id="MBA0550610.1"/>
    </source>
</evidence>
<feature type="non-terminal residue" evidence="1">
    <location>
        <position position="172"/>
    </location>
</feature>
<comment type="caution">
    <text evidence="1">The sequence shown here is derived from an EMBL/GenBank/DDBJ whole genome shotgun (WGS) entry which is preliminary data.</text>
</comment>
<keyword evidence="2" id="KW-1185">Reference proteome</keyword>
<accession>A0A7J8LDU7</accession>
<name>A0A7J8LDU7_9ROSI</name>
<gene>
    <name evidence="1" type="ORF">Golob_021545</name>
</gene>
<evidence type="ECO:0000313" key="2">
    <source>
        <dbReference type="Proteomes" id="UP000593572"/>
    </source>
</evidence>